<keyword evidence="3" id="KW-1185">Reference proteome</keyword>
<dbReference type="EMBL" id="LRBV02000009">
    <property type="status" value="NOT_ANNOTATED_CDS"/>
    <property type="molecule type" value="Genomic_DNA"/>
</dbReference>
<organism evidence="2 3">
    <name type="scientific">Quercus lobata</name>
    <name type="common">Valley oak</name>
    <dbReference type="NCBI Taxonomy" id="97700"/>
    <lineage>
        <taxon>Eukaryota</taxon>
        <taxon>Viridiplantae</taxon>
        <taxon>Streptophyta</taxon>
        <taxon>Embryophyta</taxon>
        <taxon>Tracheophyta</taxon>
        <taxon>Spermatophyta</taxon>
        <taxon>Magnoliopsida</taxon>
        <taxon>eudicotyledons</taxon>
        <taxon>Gunneridae</taxon>
        <taxon>Pentapetalae</taxon>
        <taxon>rosids</taxon>
        <taxon>fabids</taxon>
        <taxon>Fagales</taxon>
        <taxon>Fagaceae</taxon>
        <taxon>Quercus</taxon>
    </lineage>
</organism>
<dbReference type="InterPro" id="IPR026960">
    <property type="entry name" value="RVT-Znf"/>
</dbReference>
<evidence type="ECO:0000313" key="3">
    <source>
        <dbReference type="Proteomes" id="UP000594261"/>
    </source>
</evidence>
<dbReference type="AlphaFoldDB" id="A0A7N2MKS6"/>
<dbReference type="Proteomes" id="UP000594261">
    <property type="component" value="Chromosome 9"/>
</dbReference>
<dbReference type="Pfam" id="PF13966">
    <property type="entry name" value="zf-RVT"/>
    <property type="match status" value="1"/>
</dbReference>
<protein>
    <recommendedName>
        <fullName evidence="1">Reverse transcriptase zinc-binding domain-containing protein</fullName>
    </recommendedName>
</protein>
<dbReference type="OMA" id="ANWIWKS"/>
<accession>A0A7N2MKS6</accession>
<dbReference type="InParanoid" id="A0A7N2MKS6"/>
<reference evidence="2 3" key="1">
    <citation type="journal article" date="2016" name="G3 (Bethesda)">
        <title>First Draft Assembly and Annotation of the Genome of a California Endemic Oak Quercus lobata Nee (Fagaceae).</title>
        <authorList>
            <person name="Sork V.L."/>
            <person name="Fitz-Gibbon S.T."/>
            <person name="Puiu D."/>
            <person name="Crepeau M."/>
            <person name="Gugger P.F."/>
            <person name="Sherman R."/>
            <person name="Stevens K."/>
            <person name="Langley C.H."/>
            <person name="Pellegrini M."/>
            <person name="Salzberg S.L."/>
        </authorList>
    </citation>
    <scope>NUCLEOTIDE SEQUENCE [LARGE SCALE GENOMIC DNA]</scope>
    <source>
        <strain evidence="2 3">cv. SW786</strain>
    </source>
</reference>
<dbReference type="EnsemblPlants" id="QL09p042447:mrna">
    <property type="protein sequence ID" value="QL09p042447:mrna:CDS:1"/>
    <property type="gene ID" value="QL09p042447"/>
</dbReference>
<name>A0A7N2MKS6_QUELO</name>
<evidence type="ECO:0000313" key="2">
    <source>
        <dbReference type="EnsemblPlants" id="QL09p042447:mrna:CDS:1"/>
    </source>
</evidence>
<reference evidence="2" key="2">
    <citation type="submission" date="2021-01" db="UniProtKB">
        <authorList>
            <consortium name="EnsemblPlants"/>
        </authorList>
    </citation>
    <scope>IDENTIFICATION</scope>
</reference>
<dbReference type="Gramene" id="QL09p042447:mrna">
    <property type="protein sequence ID" value="QL09p042447:mrna:CDS:1"/>
    <property type="gene ID" value="QL09p042447"/>
</dbReference>
<evidence type="ECO:0000259" key="1">
    <source>
        <dbReference type="Pfam" id="PF13966"/>
    </source>
</evidence>
<proteinExistence type="predicted"/>
<feature type="domain" description="Reverse transcriptase zinc-binding" evidence="1">
    <location>
        <begin position="91"/>
        <end position="147"/>
    </location>
</feature>
<sequence length="182" mass="20733">MWMVGRDSNLSFWLGNWTKKGPIRHLIQGPLTQEASQCEVKDVMLDTGWDWNKIPFDLPEDIKLMIQATPFSMTGRGSDRLAWVDNPKGNFDLKSAYSIAVGAAPSQTFTANWIWKSKTLPRIRTFLWKCAHDSIGVKYCLVQRGVVDDDFVPFVKEIQKQCCMLSMIGLGLRLFGSIWELS</sequence>